<evidence type="ECO:0000313" key="1">
    <source>
        <dbReference type="EMBL" id="GME84219.1"/>
    </source>
</evidence>
<accession>A0ACB5TAC1</accession>
<comment type="caution">
    <text evidence="1">The sequence shown here is derived from an EMBL/GenBank/DDBJ whole genome shotgun (WGS) entry which is preliminary data.</text>
</comment>
<name>A0ACB5TAC1_AMBMO</name>
<keyword evidence="2" id="KW-1185">Reference proteome</keyword>
<gene>
    <name evidence="1" type="ORF">Amon02_000668700</name>
</gene>
<evidence type="ECO:0000313" key="2">
    <source>
        <dbReference type="Proteomes" id="UP001165064"/>
    </source>
</evidence>
<dbReference type="Proteomes" id="UP001165064">
    <property type="component" value="Unassembled WGS sequence"/>
</dbReference>
<organism evidence="1 2">
    <name type="scientific">Ambrosiozyma monospora</name>
    <name type="common">Yeast</name>
    <name type="synonym">Endomycopsis monosporus</name>
    <dbReference type="NCBI Taxonomy" id="43982"/>
    <lineage>
        <taxon>Eukaryota</taxon>
        <taxon>Fungi</taxon>
        <taxon>Dikarya</taxon>
        <taxon>Ascomycota</taxon>
        <taxon>Saccharomycotina</taxon>
        <taxon>Pichiomycetes</taxon>
        <taxon>Pichiales</taxon>
        <taxon>Pichiaceae</taxon>
        <taxon>Ambrosiozyma</taxon>
    </lineage>
</organism>
<dbReference type="EMBL" id="BSXS01005334">
    <property type="protein sequence ID" value="GME84219.1"/>
    <property type="molecule type" value="Genomic_DNA"/>
</dbReference>
<reference evidence="1" key="1">
    <citation type="submission" date="2023-04" db="EMBL/GenBank/DDBJ databases">
        <title>Ambrosiozyma monospora NBRC 10751.</title>
        <authorList>
            <person name="Ichikawa N."/>
            <person name="Sato H."/>
            <person name="Tonouchi N."/>
        </authorList>
    </citation>
    <scope>NUCLEOTIDE SEQUENCE</scope>
    <source>
        <strain evidence="1">NBRC 10751</strain>
    </source>
</reference>
<sequence>MSEFQYNKFLLFGDSITEFSFNQFPLNNKDEPPKTPIFALGSALTNAYTRKLQIVQRGFSGYTSAQAKKLLPKILEQEHDKVQDGEKIKLAYIFFGSNDARLSGSNKDNKQHIPLDLYVANFKSSVEEFIKRGIKVVVITPALHSQSAWAVKHPDDLKTGDYRSNEVFAQYAQALVKLGSEVGVPVVNLNEIFVKSGKSEDELLIDGLHFNGAGYQLFYEALLDTIKTNWPELHPDNLRYKFPYWADLTYETEF</sequence>
<protein>
    <submittedName>
        <fullName evidence="1">Unnamed protein product</fullName>
    </submittedName>
</protein>
<proteinExistence type="predicted"/>